<dbReference type="EMBL" id="CP053073">
    <property type="protein sequence ID" value="QJR15001.1"/>
    <property type="molecule type" value="Genomic_DNA"/>
</dbReference>
<dbReference type="Gene3D" id="3.30.420.40">
    <property type="match status" value="2"/>
</dbReference>
<dbReference type="InParanoid" id="A0A6M4H5S5"/>
<accession>A0A6M4H5S5</accession>
<gene>
    <name evidence="2" type="primary">tsaB</name>
    <name evidence="2" type="ORF">DSM104440_01816</name>
</gene>
<dbReference type="InterPro" id="IPR000905">
    <property type="entry name" value="Gcp-like_dom"/>
</dbReference>
<dbReference type="KEGG" id="upl:DSM104440_01816"/>
<protein>
    <submittedName>
        <fullName evidence="2">tRNA threonylcarbamoyladenosine biosynthesis protein TsaB</fullName>
    </submittedName>
</protein>
<evidence type="ECO:0000313" key="3">
    <source>
        <dbReference type="Proteomes" id="UP000503096"/>
    </source>
</evidence>
<keyword evidence="3" id="KW-1185">Reference proteome</keyword>
<dbReference type="FunCoup" id="A0A6M4H5S5">
    <property type="interactions" value="394"/>
</dbReference>
<dbReference type="InterPro" id="IPR022496">
    <property type="entry name" value="T6A_TsaB"/>
</dbReference>
<dbReference type="SUPFAM" id="SSF53067">
    <property type="entry name" value="Actin-like ATPase domain"/>
    <property type="match status" value="2"/>
</dbReference>
<reference evidence="2 3" key="1">
    <citation type="submission" date="2020-04" db="EMBL/GenBank/DDBJ databases">
        <title>Usitatibacter rugosus gen. nov., sp. nov. and Usitatibacter palustris sp. nov., novel members of Usitatibacteraceae fam. nov. within the order Nitrosomonadales isolated from soil.</title>
        <authorList>
            <person name="Huber K.J."/>
            <person name="Neumann-Schaal M."/>
            <person name="Geppert A."/>
            <person name="Luckner M."/>
            <person name="Wanner G."/>
            <person name="Overmann J."/>
        </authorList>
    </citation>
    <scope>NUCLEOTIDE SEQUENCE [LARGE SCALE GENOMIC DNA]</scope>
    <source>
        <strain evidence="2 3">Swamp67</strain>
    </source>
</reference>
<dbReference type="InterPro" id="IPR043129">
    <property type="entry name" value="ATPase_NBD"/>
</dbReference>
<feature type="domain" description="Gcp-like" evidence="1">
    <location>
        <begin position="32"/>
        <end position="151"/>
    </location>
</feature>
<dbReference type="PANTHER" id="PTHR11735">
    <property type="entry name" value="TRNA N6-ADENOSINE THREONYLCARBAMOYLTRANSFERASE"/>
    <property type="match status" value="1"/>
</dbReference>
<evidence type="ECO:0000313" key="2">
    <source>
        <dbReference type="EMBL" id="QJR15001.1"/>
    </source>
</evidence>
<dbReference type="GO" id="GO:0002949">
    <property type="term" value="P:tRNA threonylcarbamoyladenosine modification"/>
    <property type="evidence" value="ECO:0007669"/>
    <property type="project" value="InterPro"/>
</dbReference>
<organism evidence="2 3">
    <name type="scientific">Usitatibacter palustris</name>
    <dbReference type="NCBI Taxonomy" id="2732487"/>
    <lineage>
        <taxon>Bacteria</taxon>
        <taxon>Pseudomonadati</taxon>
        <taxon>Pseudomonadota</taxon>
        <taxon>Betaproteobacteria</taxon>
        <taxon>Nitrosomonadales</taxon>
        <taxon>Usitatibacteraceae</taxon>
        <taxon>Usitatibacter</taxon>
    </lineage>
</organism>
<evidence type="ECO:0000259" key="1">
    <source>
        <dbReference type="Pfam" id="PF00814"/>
    </source>
</evidence>
<dbReference type="PANTHER" id="PTHR11735:SF11">
    <property type="entry name" value="TRNA THREONYLCARBAMOYLADENOSINE BIOSYNTHESIS PROTEIN TSAB"/>
    <property type="match status" value="1"/>
</dbReference>
<name>A0A6M4H5S5_9PROT</name>
<sequence>MAPVNVLAIETSTELCSAAVLRGSELFVEETVAANRHSELLVPMVQRLLERSRLAVAQMNAIAFGQGPGSFTGIRIACGMAQGLAFGAERPVVPVPSLLALAEQSNESRVIAAFDARMDEAYLAAYARSGDDWQEVIAPCLVDRAALPSLPGRGWVATGSGFDRFDWLRTHYRDSIALRLENDLPRAGSIARVAARRMARGESVAAEQAAPLYLRDKVALTTEERQARR</sequence>
<dbReference type="NCBIfam" id="TIGR03725">
    <property type="entry name" value="T6A_YeaZ"/>
    <property type="match status" value="1"/>
</dbReference>
<dbReference type="AlphaFoldDB" id="A0A6M4H5S5"/>
<dbReference type="Pfam" id="PF00814">
    <property type="entry name" value="TsaD"/>
    <property type="match status" value="1"/>
</dbReference>
<proteinExistence type="predicted"/>
<dbReference type="Proteomes" id="UP000503096">
    <property type="component" value="Chromosome"/>
</dbReference>
<dbReference type="CDD" id="cd24032">
    <property type="entry name" value="ASKHA_NBD_TsaB"/>
    <property type="match status" value="1"/>
</dbReference>
<dbReference type="GO" id="GO:0005829">
    <property type="term" value="C:cytosol"/>
    <property type="evidence" value="ECO:0007669"/>
    <property type="project" value="TreeGrafter"/>
</dbReference>